<evidence type="ECO:0000259" key="2">
    <source>
        <dbReference type="PROSITE" id="PS50086"/>
    </source>
</evidence>
<proteinExistence type="predicted"/>
<reference evidence="3" key="1">
    <citation type="submission" date="2021-01" db="EMBL/GenBank/DDBJ databases">
        <authorList>
            <person name="Corre E."/>
            <person name="Pelletier E."/>
            <person name="Niang G."/>
            <person name="Scheremetjew M."/>
            <person name="Finn R."/>
            <person name="Kale V."/>
            <person name="Holt S."/>
            <person name="Cochrane G."/>
            <person name="Meng A."/>
            <person name="Brown T."/>
            <person name="Cohen L."/>
        </authorList>
    </citation>
    <scope>NUCLEOTIDE SEQUENCE</scope>
    <source>
        <strain evidence="3">WS</strain>
    </source>
</reference>
<dbReference type="GO" id="GO:0031267">
    <property type="term" value="F:small GTPase binding"/>
    <property type="evidence" value="ECO:0007669"/>
    <property type="project" value="TreeGrafter"/>
</dbReference>
<evidence type="ECO:0000256" key="1">
    <source>
        <dbReference type="SAM" id="MobiDB-lite"/>
    </source>
</evidence>
<protein>
    <recommendedName>
        <fullName evidence="2">Rab-GAP TBC domain-containing protein</fullName>
    </recommendedName>
</protein>
<dbReference type="InterPro" id="IPR050302">
    <property type="entry name" value="Rab_GAP_TBC_domain"/>
</dbReference>
<dbReference type="PANTHER" id="PTHR47219:SF20">
    <property type="entry name" value="TBC1 DOMAIN FAMILY MEMBER 2B"/>
    <property type="match status" value="1"/>
</dbReference>
<gene>
    <name evidence="3" type="ORF">PCOS0759_LOCUS9092</name>
</gene>
<dbReference type="Pfam" id="PF00566">
    <property type="entry name" value="RabGAP-TBC"/>
    <property type="match status" value="1"/>
</dbReference>
<dbReference type="AlphaFoldDB" id="A0A7S1PJ48"/>
<feature type="region of interest" description="Disordered" evidence="1">
    <location>
        <begin position="1"/>
        <end position="21"/>
    </location>
</feature>
<dbReference type="Gene3D" id="1.10.8.270">
    <property type="entry name" value="putative rabgap domain of human tbc1 domain family member 14 like domains"/>
    <property type="match status" value="1"/>
</dbReference>
<feature type="compositionally biased region" description="Low complexity" evidence="1">
    <location>
        <begin position="528"/>
        <end position="544"/>
    </location>
</feature>
<organism evidence="3">
    <name type="scientific">Percolomonas cosmopolitus</name>
    <dbReference type="NCBI Taxonomy" id="63605"/>
    <lineage>
        <taxon>Eukaryota</taxon>
        <taxon>Discoba</taxon>
        <taxon>Heterolobosea</taxon>
        <taxon>Tetramitia</taxon>
        <taxon>Eutetramitia</taxon>
        <taxon>Percolomonadidae</taxon>
        <taxon>Percolomonas</taxon>
    </lineage>
</organism>
<feature type="region of interest" description="Disordered" evidence="1">
    <location>
        <begin position="606"/>
        <end position="651"/>
    </location>
</feature>
<dbReference type="PANTHER" id="PTHR47219">
    <property type="entry name" value="RAB GTPASE-ACTIVATING PROTEIN 1-LIKE"/>
    <property type="match status" value="1"/>
</dbReference>
<feature type="compositionally biased region" description="Polar residues" evidence="1">
    <location>
        <begin position="142"/>
        <end position="156"/>
    </location>
</feature>
<evidence type="ECO:0000313" key="3">
    <source>
        <dbReference type="EMBL" id="CAD9085838.1"/>
    </source>
</evidence>
<accession>A0A7S1PJ48</accession>
<dbReference type="SMART" id="SM00164">
    <property type="entry name" value="TBC"/>
    <property type="match status" value="1"/>
</dbReference>
<feature type="region of interest" description="Disordered" evidence="1">
    <location>
        <begin position="109"/>
        <end position="156"/>
    </location>
</feature>
<dbReference type="SUPFAM" id="SSF47923">
    <property type="entry name" value="Ypt/Rab-GAP domain of gyp1p"/>
    <property type="match status" value="2"/>
</dbReference>
<feature type="compositionally biased region" description="Polar residues" evidence="1">
    <location>
        <begin position="545"/>
        <end position="563"/>
    </location>
</feature>
<name>A0A7S1PJ48_9EUKA</name>
<dbReference type="Gene3D" id="1.10.472.80">
    <property type="entry name" value="Ypt/Rab-GAP domain of gyp1p, domain 3"/>
    <property type="match status" value="1"/>
</dbReference>
<dbReference type="GO" id="GO:0005096">
    <property type="term" value="F:GTPase activator activity"/>
    <property type="evidence" value="ECO:0007669"/>
    <property type="project" value="TreeGrafter"/>
</dbReference>
<dbReference type="InterPro" id="IPR035969">
    <property type="entry name" value="Rab-GAP_TBC_sf"/>
</dbReference>
<dbReference type="FunFam" id="1.10.8.270:FF:000026">
    <property type="entry name" value="TBC (Tre-2/Bub2/Cdc16) domain family"/>
    <property type="match status" value="1"/>
</dbReference>
<feature type="domain" description="Rab-GAP TBC" evidence="2">
    <location>
        <begin position="197"/>
        <end position="388"/>
    </location>
</feature>
<sequence length="688" mass="77979">MSHHSHSSHHHHHNPTPSLKPTRIRHVLKSVFRSQPETHQLFTIFTDFVDANDSEITGQRDGRSVRWVNEERLGFLEKRRIGEGEEDGAVMMTSNGSAVDGQQHVVGGAGQQRRAEAGTGSVVLSPSMASGADDVYPDESPKTASSQQQNATLSDNLKQKQKITLWDNLFSLHGSIQKPLNFQKYRKRLKSLIRYHGVPSIYRPKVWLESSGAHLKIEQNRGYYQKMIQIHSTHQNVAERQIELDLARTFPMHPYFNTDESEGRARLRRILTAFSWRNPLVAYCQSLNFLVGILLLHFDEDEAFWMLVVILEEILPADFYNPQLKGVRTDGKVLDSLIQFYLPKIHKKFQDLQMDTSPFVTRWFMTLYVDVLPIETAMRVWDVMFHEGSKVMFRVALSLLKLNENAILKCAHMGEVLHLFNGVTENMYDADKLMKTCFSFYTLRNKSIDRKRATCATLVEQETQEMEARRQDAQKRIAAHKERVARERAAQEETEKEDNGDMSPQHSNTRLIVEPATPNPDDDRAMTHGDGTTTTDTLSHPTTSEHLSSSDKLLSAHPSDTLNSSSEDHSADEDDDDDMDAQIETVRMSTTLQEGELNSLIKSIRDENQRKRSASVGTHAAAGTTSRGSPQKIASTSTSNTKHSDAAGNTPAVKLYHRMLQSREGDMADLKELDILMQQHELFAAAYE</sequence>
<dbReference type="PROSITE" id="PS50086">
    <property type="entry name" value="TBC_RABGAP"/>
    <property type="match status" value="1"/>
</dbReference>
<dbReference type="EMBL" id="HBGD01011037">
    <property type="protein sequence ID" value="CAD9085838.1"/>
    <property type="molecule type" value="Transcribed_RNA"/>
</dbReference>
<feature type="region of interest" description="Disordered" evidence="1">
    <location>
        <begin position="462"/>
        <end position="577"/>
    </location>
</feature>
<feature type="compositionally biased region" description="Basic and acidic residues" evidence="1">
    <location>
        <begin position="466"/>
        <end position="499"/>
    </location>
</feature>
<feature type="compositionally biased region" description="Polar residues" evidence="1">
    <location>
        <begin position="623"/>
        <end position="641"/>
    </location>
</feature>
<feature type="compositionally biased region" description="Basic residues" evidence="1">
    <location>
        <begin position="1"/>
        <end position="14"/>
    </location>
</feature>
<dbReference type="InterPro" id="IPR000195">
    <property type="entry name" value="Rab-GAP-TBC_dom"/>
</dbReference>